<dbReference type="FunFam" id="3.90.730.10:FF:000007">
    <property type="entry name" value="Ribonuclease T2"/>
    <property type="match status" value="1"/>
</dbReference>
<comment type="caution">
    <text evidence="10">The sequence shown here is derived from an EMBL/GenBank/DDBJ whole genome shotgun (WGS) entry which is preliminary data.</text>
</comment>
<sequence length="263" mass="29261">MTSFQVRLVAPPLLLFGSFCSTRIRVAGDSDDLNLLQKGQREFDYFKLALQWPGTGCNNTKKCCSSNGCCRSGSIIGFTVHGLWAEYNDGTWPSCCEGSEFDANEISSLLDDLNKYWPSYRCGSTTTCHEKHGTCSYPVVENESDFFSTALNIFFKYNVTEALFKAGYAPSNSEKYPLGGIISAIQNAFYMTPEVVCSGEALKELRLCFYKNFEPRDCATESRIESGMISLKTSSCPSYVSLSVHEASQWVENKGAAIFRSTW</sequence>
<name>A0A328DTA0_9ASTE</name>
<dbReference type="GO" id="GO:0005576">
    <property type="term" value="C:extracellular region"/>
    <property type="evidence" value="ECO:0007669"/>
    <property type="project" value="TreeGrafter"/>
</dbReference>
<gene>
    <name evidence="10" type="ORF">DM860_012423</name>
</gene>
<keyword evidence="2" id="KW-0540">Nuclease</keyword>
<evidence type="ECO:0000313" key="10">
    <source>
        <dbReference type="EMBL" id="RAL47798.1"/>
    </source>
</evidence>
<organism evidence="10 11">
    <name type="scientific">Cuscuta australis</name>
    <dbReference type="NCBI Taxonomy" id="267555"/>
    <lineage>
        <taxon>Eukaryota</taxon>
        <taxon>Viridiplantae</taxon>
        <taxon>Streptophyta</taxon>
        <taxon>Embryophyta</taxon>
        <taxon>Tracheophyta</taxon>
        <taxon>Spermatophyta</taxon>
        <taxon>Magnoliopsida</taxon>
        <taxon>eudicotyledons</taxon>
        <taxon>Gunneridae</taxon>
        <taxon>Pentapetalae</taxon>
        <taxon>asterids</taxon>
        <taxon>lamiids</taxon>
        <taxon>Solanales</taxon>
        <taxon>Convolvulaceae</taxon>
        <taxon>Cuscuteae</taxon>
        <taxon>Cuscuta</taxon>
        <taxon>Cuscuta subgen. Grammica</taxon>
        <taxon>Cuscuta sect. Cleistogrammica</taxon>
    </lineage>
</organism>
<keyword evidence="4" id="KW-0255">Endonuclease</keyword>
<dbReference type="GO" id="GO:0003723">
    <property type="term" value="F:RNA binding"/>
    <property type="evidence" value="ECO:0007669"/>
    <property type="project" value="InterPro"/>
</dbReference>
<evidence type="ECO:0000256" key="4">
    <source>
        <dbReference type="ARBA" id="ARBA00022759"/>
    </source>
</evidence>
<evidence type="ECO:0000256" key="8">
    <source>
        <dbReference type="RuleBase" id="RU004328"/>
    </source>
</evidence>
<dbReference type="Proteomes" id="UP000249390">
    <property type="component" value="Unassembled WGS sequence"/>
</dbReference>
<keyword evidence="7" id="KW-0456">Lyase</keyword>
<keyword evidence="6" id="KW-1015">Disulfide bond</keyword>
<feature type="signal peptide" evidence="9">
    <location>
        <begin position="1"/>
        <end position="20"/>
    </location>
</feature>
<keyword evidence="3 9" id="KW-0732">Signal</keyword>
<dbReference type="GO" id="GO:0016787">
    <property type="term" value="F:hydrolase activity"/>
    <property type="evidence" value="ECO:0007669"/>
    <property type="project" value="UniProtKB-KW"/>
</dbReference>
<dbReference type="InterPro" id="IPR033697">
    <property type="entry name" value="Ribonuclease_T2_eukaryotic"/>
</dbReference>
<keyword evidence="11" id="KW-1185">Reference proteome</keyword>
<comment type="similarity">
    <text evidence="1 8">Belongs to the RNase T2 family.</text>
</comment>
<dbReference type="EMBL" id="NQVE01000111">
    <property type="protein sequence ID" value="RAL47798.1"/>
    <property type="molecule type" value="Genomic_DNA"/>
</dbReference>
<feature type="chain" id="PRO_5016249660" evidence="9">
    <location>
        <begin position="21"/>
        <end position="263"/>
    </location>
</feature>
<dbReference type="InterPro" id="IPR001568">
    <property type="entry name" value="RNase_T2-like"/>
</dbReference>
<proteinExistence type="inferred from homology"/>
<evidence type="ECO:0000256" key="2">
    <source>
        <dbReference type="ARBA" id="ARBA00022722"/>
    </source>
</evidence>
<dbReference type="PANTHER" id="PTHR11240:SF22">
    <property type="entry name" value="RIBONUCLEASE T2"/>
    <property type="match status" value="1"/>
</dbReference>
<dbReference type="AlphaFoldDB" id="A0A328DTA0"/>
<accession>A0A328DTA0</accession>
<evidence type="ECO:0000256" key="9">
    <source>
        <dbReference type="SAM" id="SignalP"/>
    </source>
</evidence>
<dbReference type="GO" id="GO:0033897">
    <property type="term" value="F:ribonuclease T2 activity"/>
    <property type="evidence" value="ECO:0007669"/>
    <property type="project" value="InterPro"/>
</dbReference>
<reference evidence="10 11" key="1">
    <citation type="submission" date="2018-06" db="EMBL/GenBank/DDBJ databases">
        <title>The Genome of Cuscuta australis (Dodder) Provides Insight into the Evolution of Plant Parasitism.</title>
        <authorList>
            <person name="Liu H."/>
        </authorList>
    </citation>
    <scope>NUCLEOTIDE SEQUENCE [LARGE SCALE GENOMIC DNA]</scope>
    <source>
        <strain evidence="11">cv. Yunnan</strain>
        <tissue evidence="10">Vines</tissue>
    </source>
</reference>
<keyword evidence="5" id="KW-0378">Hydrolase</keyword>
<evidence type="ECO:0000256" key="1">
    <source>
        <dbReference type="ARBA" id="ARBA00007469"/>
    </source>
</evidence>
<evidence type="ECO:0000256" key="5">
    <source>
        <dbReference type="ARBA" id="ARBA00022801"/>
    </source>
</evidence>
<dbReference type="InterPro" id="IPR036430">
    <property type="entry name" value="RNase_T2-like_sf"/>
</dbReference>
<dbReference type="CDD" id="cd01061">
    <property type="entry name" value="RNase_T2_euk"/>
    <property type="match status" value="1"/>
</dbReference>
<evidence type="ECO:0000313" key="11">
    <source>
        <dbReference type="Proteomes" id="UP000249390"/>
    </source>
</evidence>
<protein>
    <submittedName>
        <fullName evidence="10">Uncharacterized protein</fullName>
    </submittedName>
</protein>
<dbReference type="SUPFAM" id="SSF55895">
    <property type="entry name" value="Ribonuclease Rh-like"/>
    <property type="match status" value="1"/>
</dbReference>
<dbReference type="Pfam" id="PF00445">
    <property type="entry name" value="Ribonuclease_T2"/>
    <property type="match status" value="1"/>
</dbReference>
<dbReference type="GO" id="GO:0006401">
    <property type="term" value="P:RNA catabolic process"/>
    <property type="evidence" value="ECO:0007669"/>
    <property type="project" value="TreeGrafter"/>
</dbReference>
<evidence type="ECO:0000256" key="3">
    <source>
        <dbReference type="ARBA" id="ARBA00022729"/>
    </source>
</evidence>
<evidence type="ECO:0000256" key="7">
    <source>
        <dbReference type="ARBA" id="ARBA00023239"/>
    </source>
</evidence>
<dbReference type="Gene3D" id="3.90.730.10">
    <property type="entry name" value="Ribonuclease T2-like"/>
    <property type="match status" value="1"/>
</dbReference>
<dbReference type="PANTHER" id="PTHR11240">
    <property type="entry name" value="RIBONUCLEASE T2"/>
    <property type="match status" value="1"/>
</dbReference>
<evidence type="ECO:0000256" key="6">
    <source>
        <dbReference type="ARBA" id="ARBA00023157"/>
    </source>
</evidence>